<feature type="transmembrane region" description="Helical" evidence="1">
    <location>
        <begin position="12"/>
        <end position="29"/>
    </location>
</feature>
<keyword evidence="1" id="KW-0812">Transmembrane</keyword>
<gene>
    <name evidence="2" type="ORF">ASZ90_017509</name>
</gene>
<dbReference type="AlphaFoldDB" id="A0A0W8E934"/>
<reference evidence="2" key="1">
    <citation type="journal article" date="2015" name="Proc. Natl. Acad. Sci. U.S.A.">
        <title>Networks of energetic and metabolic interactions define dynamics in microbial communities.</title>
        <authorList>
            <person name="Embree M."/>
            <person name="Liu J.K."/>
            <person name="Al-Bassam M.M."/>
            <person name="Zengler K."/>
        </authorList>
    </citation>
    <scope>NUCLEOTIDE SEQUENCE</scope>
</reference>
<comment type="caution">
    <text evidence="2">The sequence shown here is derived from an EMBL/GenBank/DDBJ whole genome shotgun (WGS) entry which is preliminary data.</text>
</comment>
<organism evidence="2">
    <name type="scientific">hydrocarbon metagenome</name>
    <dbReference type="NCBI Taxonomy" id="938273"/>
    <lineage>
        <taxon>unclassified sequences</taxon>
        <taxon>metagenomes</taxon>
        <taxon>ecological metagenomes</taxon>
    </lineage>
</organism>
<proteinExistence type="predicted"/>
<dbReference type="Pfam" id="PF12685">
    <property type="entry name" value="SpoIIIAH"/>
    <property type="match status" value="1"/>
</dbReference>
<keyword evidence="1" id="KW-0472">Membrane</keyword>
<dbReference type="EMBL" id="LNQE01001831">
    <property type="protein sequence ID" value="KUG05020.1"/>
    <property type="molecule type" value="Genomic_DNA"/>
</dbReference>
<evidence type="ECO:0000313" key="2">
    <source>
        <dbReference type="EMBL" id="KUG05020.1"/>
    </source>
</evidence>
<sequence>MIISWNKNVRSILYIFGAIILLLSAVYVFRDHDQNMIDASSPAPVQQEADNGIEKLLSEQEADNYFAEYRMERERIRSKQVETLKDIINQESSTQEAKDAAALRLVKISEDIEKEMKTESLIKSRGYEDCVVIIQAETTTVVILAAALRVDQEEEIKKMVSRSVQCSDDSICIVAREK</sequence>
<dbReference type="InterPro" id="IPR024232">
    <property type="entry name" value="SpoIIIAH"/>
</dbReference>
<accession>A0A0W8E934</accession>
<keyword evidence="1" id="KW-1133">Transmembrane helix</keyword>
<dbReference type="InterPro" id="IPR038503">
    <property type="entry name" value="SpoIIIAH_sf"/>
</dbReference>
<name>A0A0W8E934_9ZZZZ</name>
<dbReference type="Gene3D" id="1.10.287.4300">
    <property type="entry name" value="Stage III sporulation protein AH-like"/>
    <property type="match status" value="1"/>
</dbReference>
<protein>
    <submittedName>
        <fullName evidence="2">Stage iii sporulation protein ah</fullName>
    </submittedName>
</protein>
<evidence type="ECO:0000256" key="1">
    <source>
        <dbReference type="SAM" id="Phobius"/>
    </source>
</evidence>